<dbReference type="Gene3D" id="1.25.10.90">
    <property type="match status" value="1"/>
</dbReference>
<dbReference type="InterPro" id="IPR016024">
    <property type="entry name" value="ARM-type_fold"/>
</dbReference>
<dbReference type="Pfam" id="PF08713">
    <property type="entry name" value="DNA_alkylation"/>
    <property type="match status" value="1"/>
</dbReference>
<dbReference type="OrthoDB" id="1122333at2"/>
<dbReference type="PANTHER" id="PTHR41291">
    <property type="entry name" value="DNA ALKYLATION REPAIR PROTEIN"/>
    <property type="match status" value="1"/>
</dbReference>
<name>A0A2N3I681_9BACT</name>
<dbReference type="RefSeq" id="WP_101259749.1">
    <property type="nucleotide sequence ID" value="NZ_MVDD01000001.1"/>
</dbReference>
<dbReference type="PANTHER" id="PTHR41291:SF1">
    <property type="entry name" value="DNA ALKYLATION REPAIR PROTEIN"/>
    <property type="match status" value="1"/>
</dbReference>
<gene>
    <name evidence="1" type="ORF">BZG02_02080</name>
</gene>
<evidence type="ECO:0000313" key="2">
    <source>
        <dbReference type="Proteomes" id="UP000233535"/>
    </source>
</evidence>
<reference evidence="1 2" key="1">
    <citation type="journal article" date="2017" name="Front. Microbiol.">
        <title>Labilibaculum manganireducens gen. nov., sp. nov. and Labilibaculum filiforme sp. nov., Novel Bacteroidetes Isolated from Subsurface Sediments of the Baltic Sea.</title>
        <authorList>
            <person name="Vandieken V."/>
            <person name="Marshall I.P."/>
            <person name="Niemann H."/>
            <person name="Engelen B."/>
            <person name="Cypionka H."/>
        </authorList>
    </citation>
    <scope>NUCLEOTIDE SEQUENCE [LARGE SCALE GENOMIC DNA]</scope>
    <source>
        <strain evidence="1 2">59.16B</strain>
    </source>
</reference>
<evidence type="ECO:0000313" key="1">
    <source>
        <dbReference type="EMBL" id="PKQ65815.1"/>
    </source>
</evidence>
<accession>A0A2N3I681</accession>
<keyword evidence="2" id="KW-1185">Reference proteome</keyword>
<dbReference type="InterPro" id="IPR014825">
    <property type="entry name" value="DNA_alkylation"/>
</dbReference>
<organism evidence="1 2">
    <name type="scientific">Labilibaculum filiforme</name>
    <dbReference type="NCBI Taxonomy" id="1940526"/>
    <lineage>
        <taxon>Bacteria</taxon>
        <taxon>Pseudomonadati</taxon>
        <taxon>Bacteroidota</taxon>
        <taxon>Bacteroidia</taxon>
        <taxon>Marinilabiliales</taxon>
        <taxon>Marinifilaceae</taxon>
        <taxon>Labilibaculum</taxon>
    </lineage>
</organism>
<dbReference type="EMBL" id="MVDD01000001">
    <property type="protein sequence ID" value="PKQ65815.1"/>
    <property type="molecule type" value="Genomic_DNA"/>
</dbReference>
<dbReference type="AlphaFoldDB" id="A0A2N3I681"/>
<proteinExistence type="predicted"/>
<comment type="caution">
    <text evidence="1">The sequence shown here is derived from an EMBL/GenBank/DDBJ whole genome shotgun (WGS) entry which is preliminary data.</text>
</comment>
<protein>
    <recommendedName>
        <fullName evidence="3">DNA alkylation repair protein</fullName>
    </recommendedName>
</protein>
<sequence length="224" mass="26196">MDFFIDRKETEDLFQEIFKKIQILRNGETHHEMKKFGLNYSKSLGATIVNLREIGKAYQQDHLLAHKLWTKGFRESKIVATLLEEPAKVNKEQLERWFTEMDSNELLEQASMNLFQYLPNINELALNWMKSDVATKQVCAVMVVGRLAMDQKQGNDDLFLNFIELLPAKFTDAYFLNQVKRALGKMVRRGDVVGDKVIAVVSEFKLEDADWRDIWDDLQYELKL</sequence>
<dbReference type="SUPFAM" id="SSF48371">
    <property type="entry name" value="ARM repeat"/>
    <property type="match status" value="1"/>
</dbReference>
<evidence type="ECO:0008006" key="3">
    <source>
        <dbReference type="Google" id="ProtNLM"/>
    </source>
</evidence>
<dbReference type="Proteomes" id="UP000233535">
    <property type="component" value="Unassembled WGS sequence"/>
</dbReference>